<sequence>MQSTQNRPSPREVDSRRRGSQHYYADVYDNLEQQAGGVQRSPVREGAPKLPQHQGPIEPGIPVANNASYRSRGVGADMSRPPSYSMGAPHEELLNKTNEAVRRRQEQQQLQQQQVPQQPQQQQQPASRRRGYRRTDESGDQEESPTTSVPSVRDRNEIPISELRTAQTQNRSVPTTQIQNQSVPAPYKQSLPNTRSRADPVPAQQSPRMAVPMAKARYERNGAGGGEGGDSNQPVGNANAAGNDIPRLNSPSVMSSVLKPLNEKMMQYTAQMDEAQSLMDSLDGEILRLQSRRMEAEKVHMAAKSKHDDYKRQYQGVERAMRGEPDMSFSRLSVESERPSTQQTIHAQPRRGDMGRVEVERGMRSRTESWNSLGPEGGKRESKGFNIRNLFSSG</sequence>
<evidence type="ECO:0000313" key="4">
    <source>
        <dbReference type="Proteomes" id="UP001595075"/>
    </source>
</evidence>
<evidence type="ECO:0000256" key="1">
    <source>
        <dbReference type="SAM" id="Coils"/>
    </source>
</evidence>
<comment type="caution">
    <text evidence="3">The sequence shown here is derived from an EMBL/GenBank/DDBJ whole genome shotgun (WGS) entry which is preliminary data.</text>
</comment>
<feature type="coiled-coil region" evidence="1">
    <location>
        <begin position="265"/>
        <end position="299"/>
    </location>
</feature>
<organism evidence="3 4">
    <name type="scientific">Oculimacula yallundae</name>
    <dbReference type="NCBI Taxonomy" id="86028"/>
    <lineage>
        <taxon>Eukaryota</taxon>
        <taxon>Fungi</taxon>
        <taxon>Dikarya</taxon>
        <taxon>Ascomycota</taxon>
        <taxon>Pezizomycotina</taxon>
        <taxon>Leotiomycetes</taxon>
        <taxon>Helotiales</taxon>
        <taxon>Ploettnerulaceae</taxon>
        <taxon>Oculimacula</taxon>
    </lineage>
</organism>
<proteinExistence type="predicted"/>
<dbReference type="Proteomes" id="UP001595075">
    <property type="component" value="Unassembled WGS sequence"/>
</dbReference>
<gene>
    <name evidence="3" type="ORF">VTL71DRAFT_5516</name>
</gene>
<reference evidence="3 4" key="1">
    <citation type="journal article" date="2024" name="Commun. Biol.">
        <title>Comparative genomic analysis of thermophilic fungi reveals convergent evolutionary adaptations and gene losses.</title>
        <authorList>
            <person name="Steindorff A.S."/>
            <person name="Aguilar-Pontes M.V."/>
            <person name="Robinson A.J."/>
            <person name="Andreopoulos B."/>
            <person name="LaButti K."/>
            <person name="Kuo A."/>
            <person name="Mondo S."/>
            <person name="Riley R."/>
            <person name="Otillar R."/>
            <person name="Haridas S."/>
            <person name="Lipzen A."/>
            <person name="Grimwood J."/>
            <person name="Schmutz J."/>
            <person name="Clum A."/>
            <person name="Reid I.D."/>
            <person name="Moisan M.C."/>
            <person name="Butler G."/>
            <person name="Nguyen T.T.M."/>
            <person name="Dewar K."/>
            <person name="Conant G."/>
            <person name="Drula E."/>
            <person name="Henrissat B."/>
            <person name="Hansel C."/>
            <person name="Singer S."/>
            <person name="Hutchinson M.I."/>
            <person name="de Vries R.P."/>
            <person name="Natvig D.O."/>
            <person name="Powell A.J."/>
            <person name="Tsang A."/>
            <person name="Grigoriev I.V."/>
        </authorList>
    </citation>
    <scope>NUCLEOTIDE SEQUENCE [LARGE SCALE GENOMIC DNA]</scope>
    <source>
        <strain evidence="3 4">CBS 494.80</strain>
    </source>
</reference>
<evidence type="ECO:0000313" key="3">
    <source>
        <dbReference type="EMBL" id="KAL2063711.1"/>
    </source>
</evidence>
<accession>A0ABR4C2H3</accession>
<feature type="compositionally biased region" description="Basic and acidic residues" evidence="2">
    <location>
        <begin position="350"/>
        <end position="367"/>
    </location>
</feature>
<feature type="compositionally biased region" description="Basic and acidic residues" evidence="2">
    <location>
        <begin position="89"/>
        <end position="106"/>
    </location>
</feature>
<feature type="compositionally biased region" description="Low complexity" evidence="2">
    <location>
        <begin position="107"/>
        <end position="125"/>
    </location>
</feature>
<keyword evidence="4" id="KW-1185">Reference proteome</keyword>
<keyword evidence="1" id="KW-0175">Coiled coil</keyword>
<protein>
    <submittedName>
        <fullName evidence="3">Uncharacterized protein</fullName>
    </submittedName>
</protein>
<feature type="region of interest" description="Disordered" evidence="2">
    <location>
        <begin position="1"/>
        <end position="251"/>
    </location>
</feature>
<dbReference type="EMBL" id="JAZHXI010000015">
    <property type="protein sequence ID" value="KAL2063711.1"/>
    <property type="molecule type" value="Genomic_DNA"/>
</dbReference>
<feature type="region of interest" description="Disordered" evidence="2">
    <location>
        <begin position="330"/>
        <end position="394"/>
    </location>
</feature>
<name>A0ABR4C2H3_9HELO</name>
<evidence type="ECO:0000256" key="2">
    <source>
        <dbReference type="SAM" id="MobiDB-lite"/>
    </source>
</evidence>
<feature type="compositionally biased region" description="Polar residues" evidence="2">
    <location>
        <begin position="164"/>
        <end position="183"/>
    </location>
</feature>